<dbReference type="Pfam" id="PF01575">
    <property type="entry name" value="MaoC_dehydratas"/>
    <property type="match status" value="1"/>
</dbReference>
<dbReference type="SUPFAM" id="SSF54637">
    <property type="entry name" value="Thioesterase/thiol ester dehydrase-isomerase"/>
    <property type="match status" value="1"/>
</dbReference>
<name>A0A5B3GQ22_9BACT</name>
<dbReference type="InterPro" id="IPR029069">
    <property type="entry name" value="HotDog_dom_sf"/>
</dbReference>
<dbReference type="Gene3D" id="3.10.129.10">
    <property type="entry name" value="Hotdog Thioesterase"/>
    <property type="match status" value="1"/>
</dbReference>
<gene>
    <name evidence="3" type="ORF">F2Y07_07080</name>
    <name evidence="2" type="ORF">F2Y13_00405</name>
</gene>
<organism evidence="3 4">
    <name type="scientific">Alistipes shahii</name>
    <dbReference type="NCBI Taxonomy" id="328814"/>
    <lineage>
        <taxon>Bacteria</taxon>
        <taxon>Pseudomonadati</taxon>
        <taxon>Bacteroidota</taxon>
        <taxon>Bacteroidia</taxon>
        <taxon>Bacteroidales</taxon>
        <taxon>Rikenellaceae</taxon>
        <taxon>Alistipes</taxon>
    </lineage>
</organism>
<dbReference type="InterPro" id="IPR039375">
    <property type="entry name" value="NodN-like"/>
</dbReference>
<dbReference type="Proteomes" id="UP000323567">
    <property type="component" value="Unassembled WGS sequence"/>
</dbReference>
<dbReference type="EMBL" id="VVXJ01000013">
    <property type="protein sequence ID" value="KAA2375754.1"/>
    <property type="molecule type" value="Genomic_DNA"/>
</dbReference>
<proteinExistence type="predicted"/>
<dbReference type="GeneID" id="92756846"/>
<dbReference type="EMBL" id="VVXK01000001">
    <property type="protein sequence ID" value="KAA2371965.1"/>
    <property type="molecule type" value="Genomic_DNA"/>
</dbReference>
<sequence>MSRLIINNFNEFAQHIGQELGVSDYLTITQEQIDLFADATLDHQWIHVDTERARTESPYKSTIAHGYLNLSVLPYLWGQILEVNNVKMLVNYGIEKLRFNRPVLAGDAVRLRASLVSLANLRGIAKAEIKVSLEIKDSPKTALDATVVFLYHFQ</sequence>
<dbReference type="CDD" id="cd03450">
    <property type="entry name" value="NodN"/>
    <property type="match status" value="1"/>
</dbReference>
<dbReference type="PANTHER" id="PTHR42993">
    <property type="entry name" value="MAOC-LIKE DEHYDRATASE DOMAIN-CONTAINING PROTEIN"/>
    <property type="match status" value="1"/>
</dbReference>
<dbReference type="AlphaFoldDB" id="A0A5B3GQ22"/>
<dbReference type="PANTHER" id="PTHR42993:SF1">
    <property type="entry name" value="MAOC-LIKE DEHYDRATASE DOMAIN-CONTAINING PROTEIN"/>
    <property type="match status" value="1"/>
</dbReference>
<protein>
    <submittedName>
        <fullName evidence="3">MaoC family dehydratase</fullName>
    </submittedName>
</protein>
<dbReference type="RefSeq" id="WP_015547072.1">
    <property type="nucleotide sequence ID" value="NZ_CATVWL010000021.1"/>
</dbReference>
<comment type="caution">
    <text evidence="3">The sequence shown here is derived from an EMBL/GenBank/DDBJ whole genome shotgun (WGS) entry which is preliminary data.</text>
</comment>
<reference evidence="4 5" key="1">
    <citation type="journal article" date="2019" name="Nat. Med.">
        <title>A library of human gut bacterial isolates paired with longitudinal multiomics data enables mechanistic microbiome research.</title>
        <authorList>
            <person name="Poyet M."/>
            <person name="Groussin M."/>
            <person name="Gibbons S.M."/>
            <person name="Avila-Pacheco J."/>
            <person name="Jiang X."/>
            <person name="Kearney S.M."/>
            <person name="Perrotta A.R."/>
            <person name="Berdy B."/>
            <person name="Zhao S."/>
            <person name="Lieberman T.D."/>
            <person name="Swanson P.K."/>
            <person name="Smith M."/>
            <person name="Roesemann S."/>
            <person name="Alexander J.E."/>
            <person name="Rich S.A."/>
            <person name="Livny J."/>
            <person name="Vlamakis H."/>
            <person name="Clish C."/>
            <person name="Bullock K."/>
            <person name="Deik A."/>
            <person name="Scott J."/>
            <person name="Pierce K.A."/>
            <person name="Xavier R.J."/>
            <person name="Alm E.J."/>
        </authorList>
    </citation>
    <scope>NUCLEOTIDE SEQUENCE [LARGE SCALE GENOMIC DNA]</scope>
    <source>
        <strain evidence="3 4">BIOML-A1</strain>
        <strain evidence="2 5">BIOML-A2</strain>
    </source>
</reference>
<accession>A0A5B3GQ22</accession>
<feature type="domain" description="MaoC-like" evidence="1">
    <location>
        <begin position="12"/>
        <end position="131"/>
    </location>
</feature>
<dbReference type="InterPro" id="IPR002539">
    <property type="entry name" value="MaoC-like_dom"/>
</dbReference>
<evidence type="ECO:0000259" key="1">
    <source>
        <dbReference type="Pfam" id="PF01575"/>
    </source>
</evidence>
<dbReference type="Proteomes" id="UP000322658">
    <property type="component" value="Unassembled WGS sequence"/>
</dbReference>
<evidence type="ECO:0000313" key="4">
    <source>
        <dbReference type="Proteomes" id="UP000322658"/>
    </source>
</evidence>
<evidence type="ECO:0000313" key="2">
    <source>
        <dbReference type="EMBL" id="KAA2371965.1"/>
    </source>
</evidence>
<evidence type="ECO:0000313" key="3">
    <source>
        <dbReference type="EMBL" id="KAA2375754.1"/>
    </source>
</evidence>
<evidence type="ECO:0000313" key="5">
    <source>
        <dbReference type="Proteomes" id="UP000323567"/>
    </source>
</evidence>